<keyword evidence="1" id="KW-0812">Transmembrane</keyword>
<dbReference type="EMBL" id="KI289269">
    <property type="protein sequence ID" value="ESA08385.1"/>
    <property type="molecule type" value="Genomic_DNA"/>
</dbReference>
<gene>
    <name evidence="2" type="ORF">GLOINDRAFT_98309</name>
</gene>
<reference evidence="2" key="1">
    <citation type="submission" date="2013-07" db="EMBL/GenBank/DDBJ databases">
        <title>The genome of an arbuscular mycorrhizal fungus provides insights into the evolution of the oldest plant symbiosis.</title>
        <authorList>
            <consortium name="DOE Joint Genome Institute"/>
            <person name="Tisserant E."/>
            <person name="Malbreil M."/>
            <person name="Kuo A."/>
            <person name="Kohler A."/>
            <person name="Symeonidi A."/>
            <person name="Balestrini R."/>
            <person name="Charron P."/>
            <person name="Duensing N."/>
            <person name="Frei-dit-Frey N."/>
            <person name="Gianinazzi-Pearson V."/>
            <person name="Gilbert B."/>
            <person name="Handa Y."/>
            <person name="Hijri M."/>
            <person name="Kaul R."/>
            <person name="Kawaguchi M."/>
            <person name="Krajinski F."/>
            <person name="Lammers P."/>
            <person name="Lapierre D."/>
            <person name="Masclaux F.G."/>
            <person name="Murat C."/>
            <person name="Morin E."/>
            <person name="Ndikumana S."/>
            <person name="Pagni M."/>
            <person name="Petitpierre D."/>
            <person name="Requena N."/>
            <person name="Rosikiewicz P."/>
            <person name="Riley R."/>
            <person name="Saito K."/>
            <person name="San Clemente H."/>
            <person name="Shapiro H."/>
            <person name="van Tuinen D."/>
            <person name="Becard G."/>
            <person name="Bonfante P."/>
            <person name="Paszkowski U."/>
            <person name="Shachar-Hill Y."/>
            <person name="Young J.P."/>
            <person name="Sanders I.R."/>
            <person name="Henrissat B."/>
            <person name="Rensing S.A."/>
            <person name="Grigoriev I.V."/>
            <person name="Corradi N."/>
            <person name="Roux C."/>
            <person name="Martin F."/>
        </authorList>
    </citation>
    <scope>NUCLEOTIDE SEQUENCE</scope>
    <source>
        <strain evidence="2">DAOM 197198</strain>
    </source>
</reference>
<evidence type="ECO:0000313" key="2">
    <source>
        <dbReference type="EMBL" id="ESA08385.1"/>
    </source>
</evidence>
<organism evidence="2">
    <name type="scientific">Rhizophagus irregularis (strain DAOM 181602 / DAOM 197198 / MUCL 43194)</name>
    <name type="common">Arbuscular mycorrhizal fungus</name>
    <name type="synonym">Glomus intraradices</name>
    <dbReference type="NCBI Taxonomy" id="747089"/>
    <lineage>
        <taxon>Eukaryota</taxon>
        <taxon>Fungi</taxon>
        <taxon>Fungi incertae sedis</taxon>
        <taxon>Mucoromycota</taxon>
        <taxon>Glomeromycotina</taxon>
        <taxon>Glomeromycetes</taxon>
        <taxon>Glomerales</taxon>
        <taxon>Glomeraceae</taxon>
        <taxon>Rhizophagus</taxon>
    </lineage>
</organism>
<accession>U9TJQ8</accession>
<evidence type="ECO:0000256" key="1">
    <source>
        <dbReference type="SAM" id="Phobius"/>
    </source>
</evidence>
<proteinExistence type="predicted"/>
<sequence length="182" mass="21279">MCQDNAQIFSDLVILAFLYSPRKSSLSRASVFFFLTFTRYYHMLLIFVTCIANYTAKILEDIIHNEHQHIINHLLEELENSFLTELRFTQRHNESSIESSRRDAQKIFFSRTPLYKDRVYARLKNLDSDTLEMDEKLVYDNIMNVLELANKGPQGPRPEGRLMSKAVGCCHGNESVYKMDRS</sequence>
<feature type="transmembrane region" description="Helical" evidence="1">
    <location>
        <begin position="31"/>
        <end position="54"/>
    </location>
</feature>
<keyword evidence="1" id="KW-0472">Membrane</keyword>
<keyword evidence="1" id="KW-1133">Transmembrane helix</keyword>
<dbReference type="HOGENOM" id="CLU_1482745_0_0_1"/>
<protein>
    <submittedName>
        <fullName evidence="2">Uncharacterized protein</fullName>
    </submittedName>
</protein>
<dbReference type="AlphaFoldDB" id="U9TJQ8"/>
<name>U9TJQ8_RHIID</name>